<evidence type="ECO:0000313" key="10">
    <source>
        <dbReference type="Proteomes" id="UP000267096"/>
    </source>
</evidence>
<dbReference type="InterPro" id="IPR003392">
    <property type="entry name" value="PTHD_SSD"/>
</dbReference>
<proteinExistence type="inferred from homology"/>
<dbReference type="GO" id="GO:0006897">
    <property type="term" value="P:endocytosis"/>
    <property type="evidence" value="ECO:0007669"/>
    <property type="project" value="TreeGrafter"/>
</dbReference>
<organism evidence="11">
    <name type="scientific">Anisakis simplex</name>
    <name type="common">Herring worm</name>
    <dbReference type="NCBI Taxonomy" id="6269"/>
    <lineage>
        <taxon>Eukaryota</taxon>
        <taxon>Metazoa</taxon>
        <taxon>Ecdysozoa</taxon>
        <taxon>Nematoda</taxon>
        <taxon>Chromadorea</taxon>
        <taxon>Rhabditida</taxon>
        <taxon>Spirurina</taxon>
        <taxon>Ascaridomorpha</taxon>
        <taxon>Ascaridoidea</taxon>
        <taxon>Anisakidae</taxon>
        <taxon>Anisakis</taxon>
        <taxon>Anisakis simplex complex</taxon>
    </lineage>
</organism>
<comment type="similarity">
    <text evidence="2">Belongs to the patched family.</text>
</comment>
<gene>
    <name evidence="9" type="ORF">ASIM_LOCUS13566</name>
</gene>
<keyword evidence="4 7" id="KW-1133">Transmembrane helix</keyword>
<reference evidence="11" key="1">
    <citation type="submission" date="2017-02" db="UniProtKB">
        <authorList>
            <consortium name="WormBaseParasite"/>
        </authorList>
    </citation>
    <scope>IDENTIFICATION</scope>
</reference>
<dbReference type="Pfam" id="PF02460">
    <property type="entry name" value="Patched"/>
    <property type="match status" value="1"/>
</dbReference>
<dbReference type="SUPFAM" id="SSF82866">
    <property type="entry name" value="Multidrug efflux transporter AcrB transmembrane domain"/>
    <property type="match status" value="1"/>
</dbReference>
<reference evidence="9 10" key="2">
    <citation type="submission" date="2018-11" db="EMBL/GenBank/DDBJ databases">
        <authorList>
            <consortium name="Pathogen Informatics"/>
        </authorList>
    </citation>
    <scope>NUCLEOTIDE SEQUENCE [LARGE SCALE GENOMIC DNA]</scope>
</reference>
<keyword evidence="5 7" id="KW-0472">Membrane</keyword>
<feature type="transmembrane region" description="Helical" evidence="7">
    <location>
        <begin position="591"/>
        <end position="620"/>
    </location>
</feature>
<name>A0A0M3K017_ANISI</name>
<evidence type="ECO:0000256" key="2">
    <source>
        <dbReference type="ARBA" id="ARBA00005585"/>
    </source>
</evidence>
<dbReference type="PANTHER" id="PTHR10796:SF95">
    <property type="entry name" value="SSD DOMAIN-CONTAINING PROTEIN"/>
    <property type="match status" value="1"/>
</dbReference>
<evidence type="ECO:0000259" key="8">
    <source>
        <dbReference type="PROSITE" id="PS50156"/>
    </source>
</evidence>
<dbReference type="EMBL" id="UYRR01031431">
    <property type="protein sequence ID" value="VDK50013.1"/>
    <property type="molecule type" value="Genomic_DNA"/>
</dbReference>
<evidence type="ECO:0000256" key="3">
    <source>
        <dbReference type="ARBA" id="ARBA00022692"/>
    </source>
</evidence>
<evidence type="ECO:0000256" key="1">
    <source>
        <dbReference type="ARBA" id="ARBA00004141"/>
    </source>
</evidence>
<feature type="domain" description="SSD" evidence="8">
    <location>
        <begin position="265"/>
        <end position="324"/>
    </location>
</feature>
<dbReference type="Proteomes" id="UP000267096">
    <property type="component" value="Unassembled WGS sequence"/>
</dbReference>
<dbReference type="InterPro" id="IPR000731">
    <property type="entry name" value="SSD"/>
</dbReference>
<keyword evidence="3 7" id="KW-0812">Transmembrane</keyword>
<evidence type="ECO:0000313" key="9">
    <source>
        <dbReference type="EMBL" id="VDK50013.1"/>
    </source>
</evidence>
<sequence length="625" mass="71800">MLIVTAVCSVHVPFIKIEDDYKIGYTPRYARAMEELKIHSEFSNGELTSLIMLVTASDGGNMIRLSHLNATVKIMDEIRTKFKVKNQSFDDFCDSFCDINEAVAQFRNGLLMQESQTAKRNDESGSTFHANFNLSYPVMSILGNELDLSRNLYGVETYKCDETPTSATNIRSVHLIALMFRFIRPKQWTVKDAITWDESIRHHYLKENSLTKIVNINQYSIPYLQDEISKTSKSLSPYIVVGFIVMCAFSIISVYAEAKYIDQFQVLIDTGPSITITSLTNVFAFAIGAISAPPDIQLFCIANGIAMFLDLLYTVTVYLAILTIGGSYEMMQQQQQQQQQHQIQHKDGKTFDFPLNDKTPNHHCTKHFRSIASVQSADGKWSNFWTSYCMWLSNPFTTVQDSPLIEVMNLRDRYIRNENTFVTVLIGDTGDLRNASTRDRIHSMVKQFESLPESRQSRFTLFWMRDYESFMMMDEANEVDETDANETDSVDDKYSFESIQRFLEWPEYSYWRGFMNIDSANKRISSFSIMTTYHGQNLSSYSEKLSLLKRWRNIVDNYTDLSASVFDDFAQFTDQIETLLSRAIKSSVYTFLSMMIVCYIFMPSISAVAAASLSVFSIFIGKFHF</sequence>
<comment type="subcellular location">
    <subcellularLocation>
        <location evidence="1">Membrane</location>
        <topology evidence="1">Multi-pass membrane protein</topology>
    </subcellularLocation>
</comment>
<accession>A0A0M3K017</accession>
<keyword evidence="6" id="KW-0325">Glycoprotein</keyword>
<dbReference type="WBParaSite" id="ASIM_0001413801-mRNA-1">
    <property type="protein sequence ID" value="ASIM_0001413801-mRNA-1"/>
    <property type="gene ID" value="ASIM_0001413801"/>
</dbReference>
<evidence type="ECO:0000256" key="5">
    <source>
        <dbReference type="ARBA" id="ARBA00023136"/>
    </source>
</evidence>
<feature type="transmembrane region" description="Helical" evidence="7">
    <location>
        <begin position="235"/>
        <end position="255"/>
    </location>
</feature>
<dbReference type="GO" id="GO:0018996">
    <property type="term" value="P:molting cycle, collagen and cuticulin-based cuticle"/>
    <property type="evidence" value="ECO:0007669"/>
    <property type="project" value="TreeGrafter"/>
</dbReference>
<dbReference type="GO" id="GO:0030659">
    <property type="term" value="C:cytoplasmic vesicle membrane"/>
    <property type="evidence" value="ECO:0007669"/>
    <property type="project" value="TreeGrafter"/>
</dbReference>
<dbReference type="PANTHER" id="PTHR10796">
    <property type="entry name" value="PATCHED-RELATED"/>
    <property type="match status" value="1"/>
</dbReference>
<dbReference type="InterPro" id="IPR051697">
    <property type="entry name" value="Patched_domain-protein"/>
</dbReference>
<evidence type="ECO:0000256" key="6">
    <source>
        <dbReference type="ARBA" id="ARBA00023180"/>
    </source>
</evidence>
<dbReference type="AlphaFoldDB" id="A0A0M3K017"/>
<protein>
    <submittedName>
        <fullName evidence="11">SSD domain-containing protein</fullName>
    </submittedName>
</protein>
<feature type="transmembrane region" description="Helical" evidence="7">
    <location>
        <begin position="267"/>
        <end position="290"/>
    </location>
</feature>
<dbReference type="GO" id="GO:0005886">
    <property type="term" value="C:plasma membrane"/>
    <property type="evidence" value="ECO:0007669"/>
    <property type="project" value="TreeGrafter"/>
</dbReference>
<evidence type="ECO:0000313" key="11">
    <source>
        <dbReference type="WBParaSite" id="ASIM_0001413801-mRNA-1"/>
    </source>
</evidence>
<feature type="transmembrane region" description="Helical" evidence="7">
    <location>
        <begin position="296"/>
        <end position="321"/>
    </location>
</feature>
<evidence type="ECO:0000256" key="7">
    <source>
        <dbReference type="SAM" id="Phobius"/>
    </source>
</evidence>
<dbReference type="PROSITE" id="PS50156">
    <property type="entry name" value="SSD"/>
    <property type="match status" value="1"/>
</dbReference>
<evidence type="ECO:0000256" key="4">
    <source>
        <dbReference type="ARBA" id="ARBA00022989"/>
    </source>
</evidence>
<keyword evidence="10" id="KW-1185">Reference proteome</keyword>